<evidence type="ECO:0000313" key="2">
    <source>
        <dbReference type="EMBL" id="RGS42506.1"/>
    </source>
</evidence>
<proteinExistence type="predicted"/>
<comment type="caution">
    <text evidence="2">The sequence shown here is derived from an EMBL/GenBank/DDBJ whole genome shotgun (WGS) entry which is preliminary data.</text>
</comment>
<accession>A0A174EHG7</accession>
<dbReference type="EMBL" id="QRVL01000001">
    <property type="protein sequence ID" value="RGS42506.1"/>
    <property type="molecule type" value="Genomic_DNA"/>
</dbReference>
<name>A0A174EHG7_9FIRM</name>
<evidence type="ECO:0000313" key="3">
    <source>
        <dbReference type="Proteomes" id="UP000266172"/>
    </source>
</evidence>
<keyword evidence="1" id="KW-0175">Coiled coil</keyword>
<dbReference type="RefSeq" id="WP_055231202.1">
    <property type="nucleotide sequence ID" value="NZ_CAKMUY010000009.1"/>
</dbReference>
<organism evidence="2 3">
    <name type="scientific">Roseburia hominis</name>
    <dbReference type="NCBI Taxonomy" id="301301"/>
    <lineage>
        <taxon>Bacteria</taxon>
        <taxon>Bacillati</taxon>
        <taxon>Bacillota</taxon>
        <taxon>Clostridia</taxon>
        <taxon>Lachnospirales</taxon>
        <taxon>Lachnospiraceae</taxon>
        <taxon>Roseburia</taxon>
    </lineage>
</organism>
<dbReference type="Proteomes" id="UP000266172">
    <property type="component" value="Unassembled WGS sequence"/>
</dbReference>
<evidence type="ECO:0000256" key="1">
    <source>
        <dbReference type="SAM" id="Coils"/>
    </source>
</evidence>
<gene>
    <name evidence="2" type="ORF">DWX93_04120</name>
</gene>
<sequence length="358" mass="41466">MRDSTLYIGALASNNVNNIVNDAGKYDEYKEKVKDLTEEIQTRKDTFEKMAEPLVYVCDCYQKFNVVTGMPKSNFGDSFGYDMQKDISSHMTDFYAGKVSRGELNSYFEECCTSMRTYRTSQHQTSGTNEADNTQIVSEMYEVFAKENARAASQANYQEGKALNEKYYSDSHSDWTYYNSDYYYQCNETNAALRESVKQMIEKWDLDEIDCDKIEANSSLTLDGGFDFNSTWNFEFRNQAGRSSLAKESAIPPENFKMFFKEQVTSFTEDNKFNGNLKITIGENNYDLKVPFQTLRTGSEGEICNVWDLMEDYYPKSEDTSKVKNFLGNMSVFTRWYAYETRINDIFGDYEVSHKELS</sequence>
<dbReference type="AlphaFoldDB" id="A0A174EHG7"/>
<protein>
    <submittedName>
        <fullName evidence="2">Uncharacterized protein</fullName>
    </submittedName>
</protein>
<reference evidence="2 3" key="1">
    <citation type="submission" date="2018-08" db="EMBL/GenBank/DDBJ databases">
        <title>A genome reference for cultivated species of the human gut microbiota.</title>
        <authorList>
            <person name="Zou Y."/>
            <person name="Xue W."/>
            <person name="Luo G."/>
        </authorList>
    </citation>
    <scope>NUCLEOTIDE SEQUENCE [LARGE SCALE GENOMIC DNA]</scope>
    <source>
        <strain evidence="2 3">AF22-12AC</strain>
    </source>
</reference>
<feature type="coiled-coil region" evidence="1">
    <location>
        <begin position="19"/>
        <end position="46"/>
    </location>
</feature>